<accession>A0ABP7TAQ9</accession>
<organism evidence="1 2">
    <name type="scientific">Hymenobacter glaciei</name>
    <dbReference type="NCBI Taxonomy" id="877209"/>
    <lineage>
        <taxon>Bacteria</taxon>
        <taxon>Pseudomonadati</taxon>
        <taxon>Bacteroidota</taxon>
        <taxon>Cytophagia</taxon>
        <taxon>Cytophagales</taxon>
        <taxon>Hymenobacteraceae</taxon>
        <taxon>Hymenobacter</taxon>
    </lineage>
</organism>
<dbReference type="EMBL" id="BAABDK010000001">
    <property type="protein sequence ID" value="GAA4023392.1"/>
    <property type="molecule type" value="Genomic_DNA"/>
</dbReference>
<evidence type="ECO:0000313" key="2">
    <source>
        <dbReference type="Proteomes" id="UP001501469"/>
    </source>
</evidence>
<reference evidence="2" key="1">
    <citation type="journal article" date="2019" name="Int. J. Syst. Evol. Microbiol.">
        <title>The Global Catalogue of Microorganisms (GCM) 10K type strain sequencing project: providing services to taxonomists for standard genome sequencing and annotation.</title>
        <authorList>
            <consortium name="The Broad Institute Genomics Platform"/>
            <consortium name="The Broad Institute Genome Sequencing Center for Infectious Disease"/>
            <person name="Wu L."/>
            <person name="Ma J."/>
        </authorList>
    </citation>
    <scope>NUCLEOTIDE SEQUENCE [LARGE SCALE GENOMIC DNA]</scope>
    <source>
        <strain evidence="2">JCM 17225</strain>
    </source>
</reference>
<proteinExistence type="predicted"/>
<dbReference type="RefSeq" id="WP_345049679.1">
    <property type="nucleotide sequence ID" value="NZ_BAABDK010000001.1"/>
</dbReference>
<gene>
    <name evidence="1" type="ORF">GCM10022409_04050</name>
</gene>
<keyword evidence="2" id="KW-1185">Reference proteome</keyword>
<sequence>MVTLTDALALAQTHLIEMNEVAPIHPNYQYGTSKPTEYAHCWYFDYSIQPRLDFLPCKREMFAGAPGFTVSKQTAELHTISWYEMQKLAKQSAIWLHCELTAKALLGTNLSLTVLRSHFPVDLPELVAFKKDLEKLGTDKLARKEVLKAKLLQLAGFFNVL</sequence>
<name>A0ABP7TAQ9_9BACT</name>
<comment type="caution">
    <text evidence="1">The sequence shown here is derived from an EMBL/GenBank/DDBJ whole genome shotgun (WGS) entry which is preliminary data.</text>
</comment>
<protein>
    <submittedName>
        <fullName evidence="1">Uncharacterized protein</fullName>
    </submittedName>
</protein>
<dbReference type="Proteomes" id="UP001501469">
    <property type="component" value="Unassembled WGS sequence"/>
</dbReference>
<evidence type="ECO:0000313" key="1">
    <source>
        <dbReference type="EMBL" id="GAA4023392.1"/>
    </source>
</evidence>